<evidence type="ECO:0000256" key="1">
    <source>
        <dbReference type="SAM" id="MobiDB-lite"/>
    </source>
</evidence>
<gene>
    <name evidence="2" type="ORF">PIB30_084123</name>
</gene>
<organism evidence="2 3">
    <name type="scientific">Stylosanthes scabra</name>
    <dbReference type="NCBI Taxonomy" id="79078"/>
    <lineage>
        <taxon>Eukaryota</taxon>
        <taxon>Viridiplantae</taxon>
        <taxon>Streptophyta</taxon>
        <taxon>Embryophyta</taxon>
        <taxon>Tracheophyta</taxon>
        <taxon>Spermatophyta</taxon>
        <taxon>Magnoliopsida</taxon>
        <taxon>eudicotyledons</taxon>
        <taxon>Gunneridae</taxon>
        <taxon>Pentapetalae</taxon>
        <taxon>rosids</taxon>
        <taxon>fabids</taxon>
        <taxon>Fabales</taxon>
        <taxon>Fabaceae</taxon>
        <taxon>Papilionoideae</taxon>
        <taxon>50 kb inversion clade</taxon>
        <taxon>dalbergioids sensu lato</taxon>
        <taxon>Dalbergieae</taxon>
        <taxon>Pterocarpus clade</taxon>
        <taxon>Stylosanthes</taxon>
    </lineage>
</organism>
<comment type="caution">
    <text evidence="2">The sequence shown here is derived from an EMBL/GenBank/DDBJ whole genome shotgun (WGS) entry which is preliminary data.</text>
</comment>
<feature type="region of interest" description="Disordered" evidence="1">
    <location>
        <begin position="1"/>
        <end position="44"/>
    </location>
</feature>
<accession>A0ABU6WVY4</accession>
<evidence type="ECO:0000313" key="3">
    <source>
        <dbReference type="Proteomes" id="UP001341840"/>
    </source>
</evidence>
<evidence type="ECO:0000313" key="2">
    <source>
        <dbReference type="EMBL" id="MED6188238.1"/>
    </source>
</evidence>
<name>A0ABU6WVY4_9FABA</name>
<sequence length="101" mass="10851">MRGCLISSPTVLHFSPECEKPTPEPPSQGSNQHRSSSPPVTSSPCRRLSLLQEVASSPLLVQPPPLSLCHFLGSSRSTAALPPRSSRLFLTIVAPSTRSYD</sequence>
<proteinExistence type="predicted"/>
<protein>
    <submittedName>
        <fullName evidence="2">Uncharacterized protein</fullName>
    </submittedName>
</protein>
<dbReference type="EMBL" id="JASCZI010182597">
    <property type="protein sequence ID" value="MED6188238.1"/>
    <property type="molecule type" value="Genomic_DNA"/>
</dbReference>
<feature type="compositionally biased region" description="Polar residues" evidence="1">
    <location>
        <begin position="27"/>
        <end position="44"/>
    </location>
</feature>
<keyword evidence="3" id="KW-1185">Reference proteome</keyword>
<dbReference type="Proteomes" id="UP001341840">
    <property type="component" value="Unassembled WGS sequence"/>
</dbReference>
<reference evidence="2 3" key="1">
    <citation type="journal article" date="2023" name="Plants (Basel)">
        <title>Bridging the Gap: Combining Genomics and Transcriptomics Approaches to Understand Stylosanthes scabra, an Orphan Legume from the Brazilian Caatinga.</title>
        <authorList>
            <person name="Ferreira-Neto J.R.C."/>
            <person name="da Silva M.D."/>
            <person name="Binneck E."/>
            <person name="de Melo N.F."/>
            <person name="da Silva R.H."/>
            <person name="de Melo A.L.T.M."/>
            <person name="Pandolfi V."/>
            <person name="Bustamante F.O."/>
            <person name="Brasileiro-Vidal A.C."/>
            <person name="Benko-Iseppon A.M."/>
        </authorList>
    </citation>
    <scope>NUCLEOTIDE SEQUENCE [LARGE SCALE GENOMIC DNA]</scope>
    <source>
        <tissue evidence="2">Leaves</tissue>
    </source>
</reference>